<evidence type="ECO:0000313" key="2">
    <source>
        <dbReference type="Proteomes" id="UP000505345"/>
    </source>
</evidence>
<dbReference type="RefSeq" id="YP_009778125.1">
    <property type="nucleotide sequence ID" value="NC_047711.1"/>
</dbReference>
<organism evidence="1 2">
    <name type="scientific">uncultured phage_MedDCM-OCT-S28-C10</name>
    <dbReference type="NCBI Taxonomy" id="2741077"/>
    <lineage>
        <taxon>Viruses</taxon>
        <taxon>Duplodnaviria</taxon>
        <taxon>Heunggongvirae</taxon>
        <taxon>Uroviricota</taxon>
        <taxon>Caudoviricetes</taxon>
        <taxon>Autographivirales</taxon>
        <taxon>Votkovvirus</taxon>
        <taxon>Votkovvirus S28C10</taxon>
    </lineage>
</organism>
<sequence>MKLKEIIIDLINYDGLEYEIVINGRQIISNCWLDFKHQLMIEGYEIINIEEEYIR</sequence>
<keyword evidence="2" id="KW-1185">Reference proteome</keyword>
<proteinExistence type="predicted"/>
<reference evidence="1 2" key="1">
    <citation type="journal article" date="2013" name="PLoS Genet.">
        <title>Expanding the Marine Virosphere Using Metagenomics.</title>
        <authorList>
            <person name="Mizuno C.M."/>
            <person name="Rodriguez-Valera F."/>
            <person name="Kimes N.E."/>
            <person name="Ghai R."/>
        </authorList>
    </citation>
    <scope>NUCLEOTIDE SEQUENCE [LARGE SCALE GENOMIC DNA]</scope>
    <source>
        <strain evidence="1">UvMED-CGR-C62A-MedDCM-OCT-S28-C10</strain>
    </source>
</reference>
<dbReference type="GeneID" id="55412591"/>
<dbReference type="EMBL" id="AP013540">
    <property type="protein sequence ID" value="BAQ94067.1"/>
    <property type="molecule type" value="Genomic_DNA"/>
</dbReference>
<dbReference type="KEGG" id="vg:55412591"/>
<accession>A0A6S4PCL1</accession>
<protein>
    <submittedName>
        <fullName evidence="1">Uncharacterized protein</fullName>
    </submittedName>
</protein>
<evidence type="ECO:0000313" key="1">
    <source>
        <dbReference type="EMBL" id="BAQ94067.1"/>
    </source>
</evidence>
<name>A0A6S4PCL1_9CAUD</name>
<dbReference type="Proteomes" id="UP000505345">
    <property type="component" value="Segment"/>
</dbReference>